<comment type="caution">
    <text evidence="2">The sequence shown here is derived from an EMBL/GenBank/DDBJ whole genome shotgun (WGS) entry which is preliminary data.</text>
</comment>
<reference evidence="2 3" key="1">
    <citation type="submission" date="2022-03" db="EMBL/GenBank/DDBJ databases">
        <authorList>
            <person name="Jo J.-H."/>
            <person name="Im W.-T."/>
        </authorList>
    </citation>
    <scope>NUCLEOTIDE SEQUENCE [LARGE SCALE GENOMIC DNA]</scope>
    <source>
        <strain evidence="2 3">SM33</strain>
    </source>
</reference>
<dbReference type="RefSeq" id="WP_241445468.1">
    <property type="nucleotide sequence ID" value="NZ_JAKZHW010000001.1"/>
</dbReference>
<dbReference type="InterPro" id="IPR005471">
    <property type="entry name" value="Tscrpt_reg_IclR_N"/>
</dbReference>
<sequence>MNSVSLHPMVSTRASKDITAPIYNGAAAHCEAPLDTSYRRIHGIRRYLAARAGRGRFFNPRLFADPAWDMLLELYVASLAQRRLQVSRLSERSGVPMTTALRWINALERDGLLQRESDVHDSRLVLLSLTEKGRHSMDNYFAELPVEGGLL</sequence>
<dbReference type="EMBL" id="JAKZHW010000001">
    <property type="protein sequence ID" value="MCH8614854.1"/>
    <property type="molecule type" value="Genomic_DNA"/>
</dbReference>
<evidence type="ECO:0000313" key="3">
    <source>
        <dbReference type="Proteomes" id="UP001203058"/>
    </source>
</evidence>
<name>A0ABS9VK29_9SPHN</name>
<dbReference type="InterPro" id="IPR036390">
    <property type="entry name" value="WH_DNA-bd_sf"/>
</dbReference>
<dbReference type="Gene3D" id="1.10.10.10">
    <property type="entry name" value="Winged helix-like DNA-binding domain superfamily/Winged helix DNA-binding domain"/>
    <property type="match status" value="1"/>
</dbReference>
<keyword evidence="3" id="KW-1185">Reference proteome</keyword>
<protein>
    <submittedName>
        <fullName evidence="2">Winged helix DNA-binding protein</fullName>
    </submittedName>
</protein>
<organism evidence="2 3">
    <name type="scientific">Sphingomonas telluris</name>
    <dbReference type="NCBI Taxonomy" id="2907998"/>
    <lineage>
        <taxon>Bacteria</taxon>
        <taxon>Pseudomonadati</taxon>
        <taxon>Pseudomonadota</taxon>
        <taxon>Alphaproteobacteria</taxon>
        <taxon>Sphingomonadales</taxon>
        <taxon>Sphingomonadaceae</taxon>
        <taxon>Sphingomonas</taxon>
    </lineage>
</organism>
<dbReference type="GO" id="GO:0003677">
    <property type="term" value="F:DNA binding"/>
    <property type="evidence" value="ECO:0007669"/>
    <property type="project" value="UniProtKB-KW"/>
</dbReference>
<feature type="domain" description="HTH iclR-type" evidence="1">
    <location>
        <begin position="81"/>
        <end position="116"/>
    </location>
</feature>
<dbReference type="Pfam" id="PF09339">
    <property type="entry name" value="HTH_IclR"/>
    <property type="match status" value="1"/>
</dbReference>
<keyword evidence="2" id="KW-0238">DNA-binding</keyword>
<accession>A0ABS9VK29</accession>
<dbReference type="SUPFAM" id="SSF46785">
    <property type="entry name" value="Winged helix' DNA-binding domain"/>
    <property type="match status" value="1"/>
</dbReference>
<dbReference type="Proteomes" id="UP001203058">
    <property type="component" value="Unassembled WGS sequence"/>
</dbReference>
<evidence type="ECO:0000259" key="1">
    <source>
        <dbReference type="Pfam" id="PF09339"/>
    </source>
</evidence>
<dbReference type="InterPro" id="IPR036388">
    <property type="entry name" value="WH-like_DNA-bd_sf"/>
</dbReference>
<evidence type="ECO:0000313" key="2">
    <source>
        <dbReference type="EMBL" id="MCH8614854.1"/>
    </source>
</evidence>
<gene>
    <name evidence="2" type="ORF">LZ016_01870</name>
</gene>
<proteinExistence type="predicted"/>